<sequence length="128" mass="14603">MKRTSLVMLFISLMIFACKKNKDTVEDGPGEIYGRWKLTETLADPGDGSGRYMKVKGNPQYLNLERSGQMNGDALSDLQTFKILDSVTMEVYSKSYMRSIPYRYKVSARSLTLNPPCFEGCGYRFVRE</sequence>
<accession>A0A4R0P1V7</accession>
<dbReference type="EMBL" id="SJSN01000010">
    <property type="protein sequence ID" value="TCD07587.1"/>
    <property type="molecule type" value="Genomic_DNA"/>
</dbReference>
<evidence type="ECO:0008006" key="3">
    <source>
        <dbReference type="Google" id="ProtNLM"/>
    </source>
</evidence>
<proteinExistence type="predicted"/>
<evidence type="ECO:0000313" key="2">
    <source>
        <dbReference type="Proteomes" id="UP000291485"/>
    </source>
</evidence>
<evidence type="ECO:0000313" key="1">
    <source>
        <dbReference type="EMBL" id="TCD07587.1"/>
    </source>
</evidence>
<keyword evidence="2" id="KW-1185">Reference proteome</keyword>
<protein>
    <recommendedName>
        <fullName evidence="3">Lipocalin-like domain-containing protein</fullName>
    </recommendedName>
</protein>
<organism evidence="1 2">
    <name type="scientific">Pedobacter frigidisoli</name>
    <dbReference type="NCBI Taxonomy" id="2530455"/>
    <lineage>
        <taxon>Bacteria</taxon>
        <taxon>Pseudomonadati</taxon>
        <taxon>Bacteroidota</taxon>
        <taxon>Sphingobacteriia</taxon>
        <taxon>Sphingobacteriales</taxon>
        <taxon>Sphingobacteriaceae</taxon>
        <taxon>Pedobacter</taxon>
    </lineage>
</organism>
<dbReference type="AlphaFoldDB" id="A0A4R0P1V7"/>
<dbReference type="RefSeq" id="WP_131559712.1">
    <property type="nucleotide sequence ID" value="NZ_SJSN01000010.1"/>
</dbReference>
<comment type="caution">
    <text evidence="1">The sequence shown here is derived from an EMBL/GenBank/DDBJ whole genome shotgun (WGS) entry which is preliminary data.</text>
</comment>
<reference evidence="1 2" key="1">
    <citation type="submission" date="2019-02" db="EMBL/GenBank/DDBJ databases">
        <title>Pedobacter sp. RP-3-11 sp. nov., isolated from Arctic soil.</title>
        <authorList>
            <person name="Dahal R.H."/>
        </authorList>
    </citation>
    <scope>NUCLEOTIDE SEQUENCE [LARGE SCALE GENOMIC DNA]</scope>
    <source>
        <strain evidence="1 2">RP-3-11</strain>
    </source>
</reference>
<dbReference type="Proteomes" id="UP000291485">
    <property type="component" value="Unassembled WGS sequence"/>
</dbReference>
<gene>
    <name evidence="1" type="ORF">EZ449_13685</name>
</gene>
<dbReference type="PROSITE" id="PS51257">
    <property type="entry name" value="PROKAR_LIPOPROTEIN"/>
    <property type="match status" value="1"/>
</dbReference>
<name>A0A4R0P1V7_9SPHI</name>
<dbReference type="OrthoDB" id="955522at2"/>